<dbReference type="EMBL" id="FNUA01000002">
    <property type="protein sequence ID" value="SEE93696.1"/>
    <property type="molecule type" value="Genomic_DNA"/>
</dbReference>
<feature type="compositionally biased region" description="Low complexity" evidence="1">
    <location>
        <begin position="66"/>
        <end position="75"/>
    </location>
</feature>
<evidence type="ECO:0000313" key="10">
    <source>
        <dbReference type="Proteomes" id="UP000240476"/>
    </source>
</evidence>
<name>A0A1H5MWN9_9PSED</name>
<dbReference type="EMBL" id="CP025494">
    <property type="protein sequence ID" value="AVE05067.1"/>
    <property type="molecule type" value="Genomic_DNA"/>
</dbReference>
<reference evidence="6 8" key="3">
    <citation type="submission" date="2016-10" db="EMBL/GenBank/DDBJ databases">
        <authorList>
            <person name="de Groot N.N."/>
        </authorList>
    </citation>
    <scope>NUCLEOTIDE SEQUENCE [LARGE SCALE GENOMIC DNA]</scope>
    <source>
        <strain evidence="6 8">BS3265</strain>
    </source>
</reference>
<dbReference type="RefSeq" id="WP_060756160.1">
    <property type="nucleotide sequence ID" value="NZ_CP025494.1"/>
</dbReference>
<gene>
    <name evidence="4" type="ORF">AWV77_21355</name>
    <name evidence="5" type="ORF">C9383_27400</name>
    <name evidence="2" type="ORF">CYL20_11115</name>
    <name evidence="3" type="ORF">F7R03_18420</name>
    <name evidence="6" type="ORF">SAMN04490198_3660</name>
</gene>
<organism evidence="6 8">
    <name type="scientific">Pseudomonas palleroniana</name>
    <dbReference type="NCBI Taxonomy" id="191390"/>
    <lineage>
        <taxon>Bacteria</taxon>
        <taxon>Pseudomonadati</taxon>
        <taxon>Pseudomonadota</taxon>
        <taxon>Gammaproteobacteria</taxon>
        <taxon>Pseudomonadales</taxon>
        <taxon>Pseudomonadaceae</taxon>
        <taxon>Pseudomonas</taxon>
    </lineage>
</organism>
<dbReference type="EMBL" id="PYWX01000090">
    <property type="protein sequence ID" value="PTC21795.1"/>
    <property type="molecule type" value="Genomic_DNA"/>
</dbReference>
<reference evidence="5 10" key="5">
    <citation type="submission" date="2018-03" db="EMBL/GenBank/DDBJ databases">
        <title>Draft genome sequence of the type strain of Pseudomonas palleroniana LMG 23076, isolated from rice in Cameroon.</title>
        <authorList>
            <person name="Tambong J.T."/>
        </authorList>
    </citation>
    <scope>NUCLEOTIDE SEQUENCE [LARGE SCALE GENOMIC DNA]</scope>
    <source>
        <strain evidence="5 10">LMG 23076</strain>
    </source>
</reference>
<keyword evidence="10" id="KW-1185">Reference proteome</keyword>
<sequence length="161" mass="16727">MSVSSVQNPQINVAAVSVWKAADASKDKDAASKAPTAPETAEPKTTEGVKVVISGEAMGASKAEQSDNSDIDNSSLSDSVKQLLKMIRELKKQLAEKMAEMAAVMADNSMTPEARLVKVGNLQAGVSALQAGLTLAQTALAKAMKDQPPSAQLEAMSLASR</sequence>
<accession>A0A0X7K0B1</accession>
<proteinExistence type="predicted"/>
<evidence type="ECO:0000313" key="9">
    <source>
        <dbReference type="Proteomes" id="UP000237830"/>
    </source>
</evidence>
<reference evidence="7" key="1">
    <citation type="submission" date="2016-01" db="EMBL/GenBank/DDBJ databases">
        <authorList>
            <person name="Gamez R.M."/>
            <person name="Rodriguez F."/>
            <person name="Bernal J.F."/>
            <person name="Agarwala R."/>
            <person name="Landsman D."/>
            <person name="Marino-Ramirez L."/>
        </authorList>
    </citation>
    <scope>NUCLEOTIDE SEQUENCE [LARGE SCALE GENOMIC DNA]</scope>
    <source>
        <strain evidence="7">Ps006</strain>
    </source>
</reference>
<accession>A0A1H5MWN9</accession>
<dbReference type="EMBL" id="LRMR01000030">
    <property type="protein sequence ID" value="KWU49113.1"/>
    <property type="molecule type" value="Genomic_DNA"/>
</dbReference>
<dbReference type="AlphaFoldDB" id="A0A1H5MWN9"/>
<evidence type="ECO:0000313" key="7">
    <source>
        <dbReference type="Proteomes" id="UP000067111"/>
    </source>
</evidence>
<feature type="region of interest" description="Disordered" evidence="1">
    <location>
        <begin position="24"/>
        <end position="75"/>
    </location>
</feature>
<evidence type="ECO:0000313" key="4">
    <source>
        <dbReference type="EMBL" id="KWU49113.1"/>
    </source>
</evidence>
<evidence type="ECO:0000313" key="11">
    <source>
        <dbReference type="Proteomes" id="UP000423257"/>
    </source>
</evidence>
<dbReference type="EMBL" id="VZPQ01000011">
    <property type="protein sequence ID" value="KAB0565441.1"/>
    <property type="molecule type" value="Genomic_DNA"/>
</dbReference>
<reference evidence="3 11" key="6">
    <citation type="submission" date="2019-09" db="EMBL/GenBank/DDBJ databases">
        <title>Draft genome sequences of 48 bacterial type strains from the CCUG.</title>
        <authorList>
            <person name="Tunovic T."/>
            <person name="Pineiro-Iglesias B."/>
            <person name="Unosson C."/>
            <person name="Inganas E."/>
            <person name="Ohlen M."/>
            <person name="Cardew S."/>
            <person name="Jensie-Markopoulos S."/>
            <person name="Salva-Serra F."/>
            <person name="Jaen-Luchoro D."/>
            <person name="Karlsson R."/>
            <person name="Svensson-Stadler L."/>
            <person name="Chun J."/>
            <person name="Moore E."/>
        </authorList>
    </citation>
    <scope>NUCLEOTIDE SEQUENCE [LARGE SCALE GENOMIC DNA]</scope>
    <source>
        <strain evidence="3 11">CCUG 51524</strain>
    </source>
</reference>
<dbReference type="Proteomes" id="UP000240476">
    <property type="component" value="Unassembled WGS sequence"/>
</dbReference>
<evidence type="ECO:0000313" key="5">
    <source>
        <dbReference type="EMBL" id="PTC21795.1"/>
    </source>
</evidence>
<evidence type="ECO:0000313" key="8">
    <source>
        <dbReference type="Proteomes" id="UP000199129"/>
    </source>
</evidence>
<evidence type="ECO:0000313" key="2">
    <source>
        <dbReference type="EMBL" id="AVE05067.1"/>
    </source>
</evidence>
<reference evidence="2 9" key="4">
    <citation type="submission" date="2017-12" db="EMBL/GenBank/DDBJ databases">
        <title>Genome sequence of Pseudomonas palleroniana MAB3.</title>
        <authorList>
            <person name="Nascimento F.X."/>
        </authorList>
    </citation>
    <scope>NUCLEOTIDE SEQUENCE [LARGE SCALE GENOMIC DNA]</scope>
    <source>
        <strain evidence="2 9">MAB3</strain>
    </source>
</reference>
<evidence type="ECO:0000313" key="3">
    <source>
        <dbReference type="EMBL" id="KAB0565441.1"/>
    </source>
</evidence>
<protein>
    <submittedName>
        <fullName evidence="6">Uncharacterized protein</fullName>
    </submittedName>
</protein>
<dbReference type="Proteomes" id="UP000237830">
    <property type="component" value="Chromosome"/>
</dbReference>
<evidence type="ECO:0000313" key="6">
    <source>
        <dbReference type="EMBL" id="SEE93696.1"/>
    </source>
</evidence>
<dbReference type="Proteomes" id="UP000423257">
    <property type="component" value="Unassembled WGS sequence"/>
</dbReference>
<dbReference type="Proteomes" id="UP000199129">
    <property type="component" value="Unassembled WGS sequence"/>
</dbReference>
<dbReference type="Proteomes" id="UP000067111">
    <property type="component" value="Unassembled WGS sequence"/>
</dbReference>
<reference evidence="4" key="2">
    <citation type="submission" date="2016-01" db="EMBL/GenBank/DDBJ databases">
        <authorList>
            <person name="McClelland M."/>
            <person name="Jain A."/>
            <person name="Saraogi P."/>
            <person name="Mendelson R."/>
            <person name="Westerman R."/>
            <person name="SanMiguel P."/>
            <person name="Csonka L."/>
        </authorList>
    </citation>
    <scope>NUCLEOTIDE SEQUENCE [LARGE SCALE GENOMIC DNA]</scope>
    <source>
        <strain evidence="4">Ps006</strain>
    </source>
</reference>
<evidence type="ECO:0000256" key="1">
    <source>
        <dbReference type="SAM" id="MobiDB-lite"/>
    </source>
</evidence>